<keyword evidence="3" id="KW-1185">Reference proteome</keyword>
<protein>
    <submittedName>
        <fullName evidence="2">CehA/McbA family metallohydrolase</fullName>
    </submittedName>
</protein>
<sequence>MKRGDWIATAILAGLLGFAVTRGPGRAVPRTPRGTAIAKNAPRLGPFAIEPARITAVFAADAHAIPMDLALGVDGSLHPLSLSDVAPLPDGSVRGTFEVDLEREAITGAVTFRLDASKPASPVLAAELSLADPIAANAHALALALELEGAAPAFVTGVGEISDTARVSGRVAVREDDVHPFGAVSAQGPLDVRRHPTHGPDDEHGDGPMDLILSSPPAHDAVADLRIAVAPTMGELWGTLFAQGQIPTEHVHGVVTGTRRGRAQVFGLDASGAPSVRSSVDNEGRFALDVPRTVNKWYAAESLDRTSAPIVFEPGTPWDLRLDVSPGGELRVRIVDPDTHAPLTARLIVHGIDGTLDPSFGPDYRASGAGPIVDALRGEVATPLPAGRYRVSATKGIEYTVDAKTIELAGDRTVSLELHLRHVVPTPGVLGCDLHVHARPSFDTPVSVEDRVLSLAAAGVDFAVPSEHNVVGNYAPALESLELSREMSSVPGVEITTFNPYFGHFGLFPYPLDATVPPFRHTNPSAIFDAARRGDPNRILQVNHPRLSREIGYFDAMGFDPHGRPPPRMRTDFDSIEVYNGYEMQSQERVDLVLRDYFGFLNQGRHITATGSSDSHSIQYQWAGYPRTMVNVGQGADGDLTALNPLDVVAHLKRGNAVVTSGPIVEVEARSGAKNEERALPGDELVLRSDGASIAHIRVRAAPWVDVTSVEIVVDGVASSRFDVVSQPTKMGDEAGTLDEVIARMVRFERDLQLPLSRVSRDSQLSTTNPDSHSSANNQGSPAHPNDPKWQVADTRRHWFVVIVRGTRKIDDVLPFMPVSPMAITNPIWYQTSTIGADNNAKSAPASGMAAGPEHKTSNGGRTQ</sequence>
<dbReference type="Gene3D" id="3.20.20.140">
    <property type="entry name" value="Metal-dependent hydrolases"/>
    <property type="match status" value="1"/>
</dbReference>
<evidence type="ECO:0000313" key="3">
    <source>
        <dbReference type="Proteomes" id="UP001379533"/>
    </source>
</evidence>
<organism evidence="2 3">
    <name type="scientific">Pendulispora brunnea</name>
    <dbReference type="NCBI Taxonomy" id="2905690"/>
    <lineage>
        <taxon>Bacteria</taxon>
        <taxon>Pseudomonadati</taxon>
        <taxon>Myxococcota</taxon>
        <taxon>Myxococcia</taxon>
        <taxon>Myxococcales</taxon>
        <taxon>Sorangiineae</taxon>
        <taxon>Pendulisporaceae</taxon>
        <taxon>Pendulispora</taxon>
    </lineage>
</organism>
<accession>A0ABZ2KDS7</accession>
<dbReference type="InterPro" id="IPR016195">
    <property type="entry name" value="Pol/histidinol_Pase-like"/>
</dbReference>
<feature type="compositionally biased region" description="Polar residues" evidence="1">
    <location>
        <begin position="762"/>
        <end position="781"/>
    </location>
</feature>
<evidence type="ECO:0000256" key="1">
    <source>
        <dbReference type="SAM" id="MobiDB-lite"/>
    </source>
</evidence>
<dbReference type="Proteomes" id="UP001379533">
    <property type="component" value="Chromosome"/>
</dbReference>
<feature type="region of interest" description="Disordered" evidence="1">
    <location>
        <begin position="183"/>
        <end position="205"/>
    </location>
</feature>
<dbReference type="NCBIfam" id="NF038032">
    <property type="entry name" value="CehA_McbA_metalo"/>
    <property type="match status" value="1"/>
</dbReference>
<name>A0ABZ2KDS7_9BACT</name>
<dbReference type="EMBL" id="CP089982">
    <property type="protein sequence ID" value="WXA95240.1"/>
    <property type="molecule type" value="Genomic_DNA"/>
</dbReference>
<feature type="region of interest" description="Disordered" evidence="1">
    <location>
        <begin position="840"/>
        <end position="864"/>
    </location>
</feature>
<proteinExistence type="predicted"/>
<evidence type="ECO:0000313" key="2">
    <source>
        <dbReference type="EMBL" id="WXA95240.1"/>
    </source>
</evidence>
<gene>
    <name evidence="2" type="ORF">LZC95_00100</name>
</gene>
<dbReference type="RefSeq" id="WP_394845849.1">
    <property type="nucleotide sequence ID" value="NZ_CP089982.1"/>
</dbReference>
<reference evidence="2 3" key="1">
    <citation type="submission" date="2021-12" db="EMBL/GenBank/DDBJ databases">
        <title>Discovery of the Pendulisporaceae a myxobacterial family with distinct sporulation behavior and unique specialized metabolism.</title>
        <authorList>
            <person name="Garcia R."/>
            <person name="Popoff A."/>
            <person name="Bader C.D."/>
            <person name="Loehr J."/>
            <person name="Walesch S."/>
            <person name="Walt C."/>
            <person name="Boldt J."/>
            <person name="Bunk B."/>
            <person name="Haeckl F.J.F.P.J."/>
            <person name="Gunesch A.P."/>
            <person name="Birkelbach J."/>
            <person name="Nuebel U."/>
            <person name="Pietschmann T."/>
            <person name="Bach T."/>
            <person name="Mueller R."/>
        </authorList>
    </citation>
    <scope>NUCLEOTIDE SEQUENCE [LARGE SCALE GENOMIC DNA]</scope>
    <source>
        <strain evidence="2 3">MSr12523</strain>
    </source>
</reference>
<feature type="compositionally biased region" description="Basic and acidic residues" evidence="1">
    <location>
        <begin position="191"/>
        <end position="205"/>
    </location>
</feature>
<feature type="region of interest" description="Disordered" evidence="1">
    <location>
        <begin position="759"/>
        <end position="791"/>
    </location>
</feature>
<dbReference type="SUPFAM" id="SSF89550">
    <property type="entry name" value="PHP domain-like"/>
    <property type="match status" value="1"/>
</dbReference>